<accession>A0AC58UB88</accession>
<dbReference type="RefSeq" id="XP_075106725.1">
    <property type="nucleotide sequence ID" value="XM_075250624.1"/>
</dbReference>
<evidence type="ECO:0000313" key="2">
    <source>
        <dbReference type="RefSeq" id="XP_075106725.1"/>
    </source>
</evidence>
<proteinExistence type="predicted"/>
<reference evidence="1" key="1">
    <citation type="journal article" date="2014" name="Nat. Commun.">
        <title>The tobacco genome sequence and its comparison with those of tomato and potato.</title>
        <authorList>
            <person name="Sierro N."/>
            <person name="Battey J.N."/>
            <person name="Ouadi S."/>
            <person name="Bakaher N."/>
            <person name="Bovet L."/>
            <person name="Willig A."/>
            <person name="Goepfert S."/>
            <person name="Peitsch M.C."/>
            <person name="Ivanov N.V."/>
        </authorList>
    </citation>
    <scope>NUCLEOTIDE SEQUENCE [LARGE SCALE GENOMIC DNA]</scope>
</reference>
<reference evidence="2" key="2">
    <citation type="submission" date="2025-08" db="UniProtKB">
        <authorList>
            <consortium name="RefSeq"/>
        </authorList>
    </citation>
    <scope>IDENTIFICATION</scope>
    <source>
        <tissue evidence="2">Leaf</tissue>
    </source>
</reference>
<evidence type="ECO:0000313" key="1">
    <source>
        <dbReference type="Proteomes" id="UP000790787"/>
    </source>
</evidence>
<sequence length="224" mass="26566">MNIIVWNVRGMNKVYKQKELKKFIRENKVVLIADLENRVKETKAEGIIKKIFNNWRWTANYSQAPGGRIWIAWDQTRVDFKGYEMHQQYIIGEVTERQNGNKFRFGVVYDKHTIQDRKILWEDMKKAIASATDPCVLMGDYNTILTNEDRAKGTPVQEFEVKNFKDFIWRNGLTELKTVGRKYTWTNNHVHNKIDRILVIAAWIQKWPKWKEGHCNLGSQIIVH</sequence>
<keyword evidence="1" id="KW-1185">Reference proteome</keyword>
<protein>
    <submittedName>
        <fullName evidence="2">Uncharacterized protein LOC142179626</fullName>
    </submittedName>
</protein>
<name>A0AC58UB88_TOBAC</name>
<gene>
    <name evidence="2" type="primary">LOC142179626</name>
</gene>
<organism evidence="1 2">
    <name type="scientific">Nicotiana tabacum</name>
    <name type="common">Common tobacco</name>
    <dbReference type="NCBI Taxonomy" id="4097"/>
    <lineage>
        <taxon>Eukaryota</taxon>
        <taxon>Viridiplantae</taxon>
        <taxon>Streptophyta</taxon>
        <taxon>Embryophyta</taxon>
        <taxon>Tracheophyta</taxon>
        <taxon>Spermatophyta</taxon>
        <taxon>Magnoliopsida</taxon>
        <taxon>eudicotyledons</taxon>
        <taxon>Gunneridae</taxon>
        <taxon>Pentapetalae</taxon>
        <taxon>asterids</taxon>
        <taxon>lamiids</taxon>
        <taxon>Solanales</taxon>
        <taxon>Solanaceae</taxon>
        <taxon>Nicotianoideae</taxon>
        <taxon>Nicotianeae</taxon>
        <taxon>Nicotiana</taxon>
    </lineage>
</organism>
<dbReference type="Proteomes" id="UP000790787">
    <property type="component" value="Chromosome 3"/>
</dbReference>